<organism evidence="1 2">
    <name type="scientific">Halobacillus trueperi</name>
    <dbReference type="NCBI Taxonomy" id="156205"/>
    <lineage>
        <taxon>Bacteria</taxon>
        <taxon>Bacillati</taxon>
        <taxon>Bacillota</taxon>
        <taxon>Bacilli</taxon>
        <taxon>Bacillales</taxon>
        <taxon>Bacillaceae</taxon>
        <taxon>Halobacillus</taxon>
    </lineage>
</organism>
<gene>
    <name evidence="1" type="ORF">DXT76_08380</name>
</gene>
<sequence length="65" mass="7311">MTIPSHGYGVRETTIWIVLDQLVEKTHTFMSPLGLHADVSQTLFPRLIGAVSMVEITKTTWLIKT</sequence>
<dbReference type="RefSeq" id="WP_089650517.1">
    <property type="nucleotide sequence ID" value="NZ_QTLC01000033.1"/>
</dbReference>
<dbReference type="EMBL" id="QTLC01000033">
    <property type="protein sequence ID" value="RDY71224.1"/>
    <property type="molecule type" value="Genomic_DNA"/>
</dbReference>
<evidence type="ECO:0000313" key="1">
    <source>
        <dbReference type="EMBL" id="RDY71224.1"/>
    </source>
</evidence>
<comment type="caution">
    <text evidence="1">The sequence shown here is derived from an EMBL/GenBank/DDBJ whole genome shotgun (WGS) entry which is preliminary data.</text>
</comment>
<accession>A0A3D8VP95</accession>
<protein>
    <submittedName>
        <fullName evidence="1">Uncharacterized protein</fullName>
    </submittedName>
</protein>
<dbReference type="AlphaFoldDB" id="A0A3D8VP95"/>
<proteinExistence type="predicted"/>
<reference evidence="1 2" key="1">
    <citation type="submission" date="2018-08" db="EMBL/GenBank/DDBJ databases">
        <title>Genome sequence of strict halophilic Halobacillus trueperi SS1 isolated from Lunsu, a salty water body of North West Himalayas.</title>
        <authorList>
            <person name="Gupta S."/>
            <person name="Sharma P."/>
            <person name="Dev K."/>
            <person name="Baumler D."/>
            <person name="Sourirajan A."/>
        </authorList>
    </citation>
    <scope>NUCLEOTIDE SEQUENCE [LARGE SCALE GENOMIC DNA]</scope>
    <source>
        <strain evidence="1 2">SS1</strain>
    </source>
</reference>
<dbReference type="Proteomes" id="UP000257032">
    <property type="component" value="Unassembled WGS sequence"/>
</dbReference>
<evidence type="ECO:0000313" key="2">
    <source>
        <dbReference type="Proteomes" id="UP000257032"/>
    </source>
</evidence>
<name>A0A3D8VP95_9BACI</name>